<feature type="compositionally biased region" description="Basic and acidic residues" evidence="1">
    <location>
        <begin position="186"/>
        <end position="263"/>
    </location>
</feature>
<feature type="compositionally biased region" description="Basic and acidic residues" evidence="1">
    <location>
        <begin position="40"/>
        <end position="80"/>
    </location>
</feature>
<reference evidence="2 3" key="1">
    <citation type="journal article" date="2020" name="Phytopathology">
        <title>A high-quality genome resource of Botrytis fragariae, a new and rapidly spreading fungal pathogen causing strawberry gray mold in the U.S.A.</title>
        <authorList>
            <person name="Wu Y."/>
            <person name="Saski C.A."/>
            <person name="Schnabel G."/>
            <person name="Xiao S."/>
            <person name="Hu M."/>
        </authorList>
    </citation>
    <scope>NUCLEOTIDE SEQUENCE [LARGE SCALE GENOMIC DNA]</scope>
    <source>
        <strain evidence="2 3">BVB16</strain>
    </source>
</reference>
<evidence type="ECO:0000256" key="1">
    <source>
        <dbReference type="SAM" id="MobiDB-lite"/>
    </source>
</evidence>
<accession>A0A8H6EIA4</accession>
<name>A0A8H6EIA4_9HELO</name>
<evidence type="ECO:0000313" key="3">
    <source>
        <dbReference type="Proteomes" id="UP000531561"/>
    </source>
</evidence>
<dbReference type="OrthoDB" id="3562781at2759"/>
<organism evidence="2 3">
    <name type="scientific">Botrytis fragariae</name>
    <dbReference type="NCBI Taxonomy" id="1964551"/>
    <lineage>
        <taxon>Eukaryota</taxon>
        <taxon>Fungi</taxon>
        <taxon>Dikarya</taxon>
        <taxon>Ascomycota</taxon>
        <taxon>Pezizomycotina</taxon>
        <taxon>Leotiomycetes</taxon>
        <taxon>Helotiales</taxon>
        <taxon>Sclerotiniaceae</taxon>
        <taxon>Botrytis</taxon>
    </lineage>
</organism>
<protein>
    <submittedName>
        <fullName evidence="2">Uncharacterized protein</fullName>
    </submittedName>
</protein>
<feature type="compositionally biased region" description="Basic and acidic residues" evidence="1">
    <location>
        <begin position="352"/>
        <end position="377"/>
    </location>
</feature>
<feature type="compositionally biased region" description="Basic and acidic residues" evidence="1">
    <location>
        <begin position="330"/>
        <end position="344"/>
    </location>
</feature>
<dbReference type="AlphaFoldDB" id="A0A8H6EIA4"/>
<feature type="compositionally biased region" description="Basic and acidic residues" evidence="1">
    <location>
        <begin position="388"/>
        <end position="400"/>
    </location>
</feature>
<feature type="region of interest" description="Disordered" evidence="1">
    <location>
        <begin position="186"/>
        <end position="445"/>
    </location>
</feature>
<dbReference type="Proteomes" id="UP000531561">
    <property type="component" value="Unassembled WGS sequence"/>
</dbReference>
<feature type="compositionally biased region" description="Basic and acidic residues" evidence="1">
    <location>
        <begin position="306"/>
        <end position="321"/>
    </location>
</feature>
<feature type="compositionally biased region" description="Polar residues" evidence="1">
    <location>
        <begin position="288"/>
        <end position="304"/>
    </location>
</feature>
<proteinExistence type="predicted"/>
<dbReference type="GeneID" id="59262227"/>
<feature type="region of interest" description="Disordered" evidence="1">
    <location>
        <begin position="30"/>
        <end position="106"/>
    </location>
</feature>
<evidence type="ECO:0000313" key="2">
    <source>
        <dbReference type="EMBL" id="KAF5872895.1"/>
    </source>
</evidence>
<sequence>MAKGRGPEQPAYIHVIHRVTTMLKPSMSERLNLRLPDGPAKQKLEKQAKEERARLELENEAAEKRAKQTKRDAEQSERSGNRGRRGRTSLPPGHSSDIDRDESPLENIPKKLYGHRDQRETFKILQNPGTVARKSRQIEGLAKHPGHGIMFPKDEQRAEGAQMSRKFLSILASNVGIIHCQQRIQRAEKLERDREEKEDRERRKREIRERQERWDEQDRIGREEEDRIYNQKREDSLERAWKINNQKGHERIAKETEREEFTRGSKSRTATKEKIGRDEGGRTKQKANDNNAVRQEKTGTTYIYTSRDERARDRKPKDRSRSRGRYHRDHAREERAPPDTERVRSAKNTVGKPKDRDQRERRSRDTGGADQYERYVRSGDPLLSNHSPDPRAHRDNESRHAPPFTMPKAGRSAHGRTVDNDPELYDPRYDPRYGMYSRQYPNMTG</sequence>
<comment type="caution">
    <text evidence="2">The sequence shown here is derived from an EMBL/GenBank/DDBJ whole genome shotgun (WGS) entry which is preliminary data.</text>
</comment>
<dbReference type="RefSeq" id="XP_037191841.1">
    <property type="nucleotide sequence ID" value="XM_037338535.1"/>
</dbReference>
<feature type="compositionally biased region" description="Basic and acidic residues" evidence="1">
    <location>
        <begin position="270"/>
        <end position="282"/>
    </location>
</feature>
<dbReference type="EMBL" id="JABFCT010000009">
    <property type="protein sequence ID" value="KAF5872895.1"/>
    <property type="molecule type" value="Genomic_DNA"/>
</dbReference>
<gene>
    <name evidence="2" type="ORF">Bfra_008172</name>
</gene>
<keyword evidence="3" id="KW-1185">Reference proteome</keyword>